<keyword evidence="1" id="KW-0812">Transmembrane</keyword>
<dbReference type="VEuPathDB" id="FungiDB:AN1788"/>
<keyword evidence="1" id="KW-1133">Transmembrane helix</keyword>
<dbReference type="Proteomes" id="UP000000560">
    <property type="component" value="Chromosome VII"/>
</dbReference>
<keyword evidence="1" id="KW-0472">Membrane</keyword>
<gene>
    <name evidence="2" type="ORF">ANIA_01788</name>
</gene>
<dbReference type="InParanoid" id="C8VPE7"/>
<reference evidence="3" key="1">
    <citation type="journal article" date="2005" name="Nature">
        <title>Sequencing of Aspergillus nidulans and comparative analysis with A. fumigatus and A. oryzae.</title>
        <authorList>
            <person name="Galagan J.E."/>
            <person name="Calvo S.E."/>
            <person name="Cuomo C."/>
            <person name="Ma L.J."/>
            <person name="Wortman J.R."/>
            <person name="Batzoglou S."/>
            <person name="Lee S.I."/>
            <person name="Basturkmen M."/>
            <person name="Spevak C.C."/>
            <person name="Clutterbuck J."/>
            <person name="Kapitonov V."/>
            <person name="Jurka J."/>
            <person name="Scazzocchio C."/>
            <person name="Farman M."/>
            <person name="Butler J."/>
            <person name="Purcell S."/>
            <person name="Harris S."/>
            <person name="Braus G.H."/>
            <person name="Draht O."/>
            <person name="Busch S."/>
            <person name="D'Enfert C."/>
            <person name="Bouchier C."/>
            <person name="Goldman G.H."/>
            <person name="Bell-Pedersen D."/>
            <person name="Griffiths-Jones S."/>
            <person name="Doonan J.H."/>
            <person name="Yu J."/>
            <person name="Vienken K."/>
            <person name="Pain A."/>
            <person name="Freitag M."/>
            <person name="Selker E.U."/>
            <person name="Archer D.B."/>
            <person name="Penalva M.A."/>
            <person name="Oakley B.R."/>
            <person name="Momany M."/>
            <person name="Tanaka T."/>
            <person name="Kumagai T."/>
            <person name="Asai K."/>
            <person name="Machida M."/>
            <person name="Nierman W.C."/>
            <person name="Denning D.W."/>
            <person name="Caddick M."/>
            <person name="Hynes M."/>
            <person name="Paoletti M."/>
            <person name="Fischer R."/>
            <person name="Miller B."/>
            <person name="Dyer P."/>
            <person name="Sachs M.S."/>
            <person name="Osmani S.A."/>
            <person name="Birren B.W."/>
        </authorList>
    </citation>
    <scope>NUCLEOTIDE SEQUENCE [LARGE SCALE GENOMIC DNA]</scope>
    <source>
        <strain evidence="3">FGSC A4 / ATCC 38163 / CBS 112.46 / NRRL 194 / M139</strain>
    </source>
</reference>
<dbReference type="AlphaFoldDB" id="C8VPE7"/>
<feature type="transmembrane region" description="Helical" evidence="1">
    <location>
        <begin position="223"/>
        <end position="240"/>
    </location>
</feature>
<dbReference type="EMBL" id="BN001307">
    <property type="protein sequence ID" value="CBF85564.1"/>
    <property type="molecule type" value="Genomic_DNA"/>
</dbReference>
<dbReference type="STRING" id="227321.C8VPE7"/>
<accession>C8VPE7</accession>
<dbReference type="OMA" id="ESECKQK"/>
<evidence type="ECO:0000256" key="1">
    <source>
        <dbReference type="SAM" id="Phobius"/>
    </source>
</evidence>
<feature type="transmembrane region" description="Helical" evidence="1">
    <location>
        <begin position="260"/>
        <end position="280"/>
    </location>
</feature>
<sequence>MRRVERNGKLAPGCPWSIRQTGVYQKLVQPADSSQEAISTFFLVAPSSAIESDLMRNLGDITNNVKAAFLIHKSIVAESLAGWMDYMCWLEEQLTKKSTRVMATPNELEEDRHELRQLGDNITDLRVVLQTKVLTIRRLKKDYQRYCSIRCKDSRNCKCGQIIQEFEEYVDEAQMYLERAAVLQDRVQSVQNLLSDLLGYEELRTLRELMAHTVQGSTAMEQVAVIGLVFIPATLVENFFSTEFVKNDSDGLRVSGQVWIMVAVAVPMTVCVLVFWRLWLRYEFFRLRPLRLARRSLKALVKAKRSKDEDPGMKV</sequence>
<dbReference type="GeneID" id="2875012"/>
<dbReference type="KEGG" id="ani:ANIA_01788"/>
<dbReference type="HOGENOM" id="CLU_029947_3_0_1"/>
<dbReference type="OrthoDB" id="1046782at2759"/>
<dbReference type="eggNOG" id="ENOG502SQ88">
    <property type="taxonomic scope" value="Eukaryota"/>
</dbReference>
<organism evidence="2 3">
    <name type="scientific">Emericella nidulans (strain FGSC A4 / ATCC 38163 / CBS 112.46 / NRRL 194 / M139)</name>
    <name type="common">Aspergillus nidulans</name>
    <dbReference type="NCBI Taxonomy" id="227321"/>
    <lineage>
        <taxon>Eukaryota</taxon>
        <taxon>Fungi</taxon>
        <taxon>Dikarya</taxon>
        <taxon>Ascomycota</taxon>
        <taxon>Pezizomycotina</taxon>
        <taxon>Eurotiomycetes</taxon>
        <taxon>Eurotiomycetidae</taxon>
        <taxon>Eurotiales</taxon>
        <taxon>Aspergillaceae</taxon>
        <taxon>Aspergillus</taxon>
        <taxon>Aspergillus subgen. Nidulantes</taxon>
    </lineage>
</organism>
<evidence type="ECO:0000313" key="2">
    <source>
        <dbReference type="EMBL" id="CBF85564.1"/>
    </source>
</evidence>
<evidence type="ECO:0000313" key="3">
    <source>
        <dbReference type="Proteomes" id="UP000000560"/>
    </source>
</evidence>
<proteinExistence type="predicted"/>
<dbReference type="RefSeq" id="XP_050468732.1">
    <property type="nucleotide sequence ID" value="XM_050612865.1"/>
</dbReference>
<keyword evidence="3" id="KW-1185">Reference proteome</keyword>
<name>C8VPE7_EMENI</name>
<protein>
    <submittedName>
        <fullName evidence="2">Uncharacterized protein</fullName>
    </submittedName>
</protein>
<dbReference type="Gene3D" id="1.20.58.340">
    <property type="entry name" value="Magnesium transport protein CorA, transmembrane region"/>
    <property type="match status" value="1"/>
</dbReference>
<reference evidence="3" key="2">
    <citation type="journal article" date="2009" name="Fungal Genet. Biol.">
        <title>The 2008 update of the Aspergillus nidulans genome annotation: a community effort.</title>
        <authorList>
            <person name="Wortman J.R."/>
            <person name="Gilsenan J.M."/>
            <person name="Joardar V."/>
            <person name="Deegan J."/>
            <person name="Clutterbuck J."/>
            <person name="Andersen M.R."/>
            <person name="Archer D."/>
            <person name="Bencina M."/>
            <person name="Braus G."/>
            <person name="Coutinho P."/>
            <person name="von Dohren H."/>
            <person name="Doonan J."/>
            <person name="Driessen A.J."/>
            <person name="Durek P."/>
            <person name="Espeso E."/>
            <person name="Fekete E."/>
            <person name="Flipphi M."/>
            <person name="Estrada C.G."/>
            <person name="Geysens S."/>
            <person name="Goldman G."/>
            <person name="de Groot P.W."/>
            <person name="Hansen K."/>
            <person name="Harris S.D."/>
            <person name="Heinekamp T."/>
            <person name="Helmstaedt K."/>
            <person name="Henrissat B."/>
            <person name="Hofmann G."/>
            <person name="Homan T."/>
            <person name="Horio T."/>
            <person name="Horiuchi H."/>
            <person name="James S."/>
            <person name="Jones M."/>
            <person name="Karaffa L."/>
            <person name="Karanyi Z."/>
            <person name="Kato M."/>
            <person name="Keller N."/>
            <person name="Kelly D.E."/>
            <person name="Kiel J.A."/>
            <person name="Kim J.M."/>
            <person name="van der Klei I.J."/>
            <person name="Klis F.M."/>
            <person name="Kovalchuk A."/>
            <person name="Krasevec N."/>
            <person name="Kubicek C.P."/>
            <person name="Liu B."/>
            <person name="Maccabe A."/>
            <person name="Meyer V."/>
            <person name="Mirabito P."/>
            <person name="Miskei M."/>
            <person name="Mos M."/>
            <person name="Mullins J."/>
            <person name="Nelson D.R."/>
            <person name="Nielsen J."/>
            <person name="Oakley B.R."/>
            <person name="Osmani S.A."/>
            <person name="Pakula T."/>
            <person name="Paszewski A."/>
            <person name="Paulsen I."/>
            <person name="Pilsyk S."/>
            <person name="Pocsi I."/>
            <person name="Punt P.J."/>
            <person name="Ram A.F."/>
            <person name="Ren Q."/>
            <person name="Robellet X."/>
            <person name="Robson G."/>
            <person name="Seiboth B."/>
            <person name="van Solingen P."/>
            <person name="Specht T."/>
            <person name="Sun J."/>
            <person name="Taheri-Talesh N."/>
            <person name="Takeshita N."/>
            <person name="Ussery D."/>
            <person name="vanKuyk P.A."/>
            <person name="Visser H."/>
            <person name="van de Vondervoort P.J."/>
            <person name="de Vries R.P."/>
            <person name="Walton J."/>
            <person name="Xiang X."/>
            <person name="Xiong Y."/>
            <person name="Zeng A.P."/>
            <person name="Brandt B.W."/>
            <person name="Cornell M.J."/>
            <person name="van den Hondel C.A."/>
            <person name="Visser J."/>
            <person name="Oliver S.G."/>
            <person name="Turner G."/>
        </authorList>
    </citation>
    <scope>GENOME REANNOTATION</scope>
    <source>
        <strain evidence="3">FGSC A4 / ATCC 38163 / CBS 112.46 / NRRL 194 / M139</strain>
    </source>
</reference>